<organism evidence="1 2">
    <name type="scientific">Pedobacter frigoris</name>
    <dbReference type="NCBI Taxonomy" id="2571272"/>
    <lineage>
        <taxon>Bacteria</taxon>
        <taxon>Pseudomonadati</taxon>
        <taxon>Bacteroidota</taxon>
        <taxon>Sphingobacteriia</taxon>
        <taxon>Sphingobacteriales</taxon>
        <taxon>Sphingobacteriaceae</taxon>
        <taxon>Pedobacter</taxon>
    </lineage>
</organism>
<evidence type="ECO:0000313" key="1">
    <source>
        <dbReference type="EMBL" id="TKC02896.1"/>
    </source>
</evidence>
<keyword evidence="2" id="KW-1185">Reference proteome</keyword>
<dbReference type="RefSeq" id="WP_136837815.1">
    <property type="nucleotide sequence ID" value="NZ_SWBQ01000008.1"/>
</dbReference>
<dbReference type="InterPro" id="IPR025366">
    <property type="entry name" value="DUF4270"/>
</dbReference>
<accession>A0A4U1C942</accession>
<reference evidence="1 2" key="1">
    <citation type="submission" date="2019-04" db="EMBL/GenBank/DDBJ databases">
        <title>Pedobacter sp. RP-3-15 sp. nov., isolated from Arctic soil.</title>
        <authorList>
            <person name="Dahal R.H."/>
            <person name="Kim D.-U."/>
        </authorList>
    </citation>
    <scope>NUCLEOTIDE SEQUENCE [LARGE SCALE GENOMIC DNA]</scope>
    <source>
        <strain evidence="1 2">RP-3-15</strain>
    </source>
</reference>
<dbReference type="OrthoDB" id="1466062at2"/>
<dbReference type="Pfam" id="PF14092">
    <property type="entry name" value="DUF4270"/>
    <property type="match status" value="1"/>
</dbReference>
<comment type="caution">
    <text evidence="1">The sequence shown here is derived from an EMBL/GenBank/DDBJ whole genome shotgun (WGS) entry which is preliminary data.</text>
</comment>
<sequence length="485" mass="52123">MKFTKQDLLTLLIGLFLFTSCKNTNTIGFDPDPEFAIKGTLEDGVTVATTTVPDEVTSTIAMPRHPLGFINADPIFGNTEASLAMAVTLPAASYYTFGTNAAIDSAVLVLPYSTQFYGDTTTSVYSFNVQQLKDNLSLQKNFPSNKEWPVETTVLGTFTGKIQPKTPTKITDIVTGKADTLKTVVPQIRIKLNTAFIQSSIINLDSANRSTNNKFANVFKGLHVSVNKAGSTGKGGIIFFGFTGADANVEIYYKKQNAATASVTDTVAVKFPISASSGPVAATIKHDYTGTPVKVQLDAPNPTTPYQVTYLQAMAGVRNKITFPDLKDFVTRAKAGNANAKIVVNRAELVVNLNAGTDVAPFVAAPRLALYKLDIAGQRKNIPDNDAPTSTGGGDPYRYAGSETLFGGFYDTTNKRYVFTVTAYIQDLINGATENYGTYLAPSSLTEYNLTPSVTSAARAVINTKSIPTGQKGIKLNIYYTRIAE</sequence>
<evidence type="ECO:0000313" key="2">
    <source>
        <dbReference type="Proteomes" id="UP000307244"/>
    </source>
</evidence>
<dbReference type="EMBL" id="SWBQ01000008">
    <property type="protein sequence ID" value="TKC02896.1"/>
    <property type="molecule type" value="Genomic_DNA"/>
</dbReference>
<dbReference type="PROSITE" id="PS51257">
    <property type="entry name" value="PROKAR_LIPOPROTEIN"/>
    <property type="match status" value="1"/>
</dbReference>
<proteinExistence type="predicted"/>
<name>A0A4U1C942_9SPHI</name>
<gene>
    <name evidence="1" type="ORF">FA047_19715</name>
</gene>
<protein>
    <submittedName>
        <fullName evidence="1">DUF4270 domain-containing protein</fullName>
    </submittedName>
</protein>
<dbReference type="AlphaFoldDB" id="A0A4U1C942"/>
<dbReference type="Proteomes" id="UP000307244">
    <property type="component" value="Unassembled WGS sequence"/>
</dbReference>